<keyword evidence="5 6" id="KW-0472">Membrane</keyword>
<keyword evidence="4 6" id="KW-1133">Transmembrane helix</keyword>
<feature type="transmembrane region" description="Helical" evidence="6">
    <location>
        <begin position="12"/>
        <end position="31"/>
    </location>
</feature>
<evidence type="ECO:0000313" key="7">
    <source>
        <dbReference type="EMBL" id="MFD1696207.1"/>
    </source>
</evidence>
<protein>
    <recommendedName>
        <fullName evidence="6">SURF1-like protein</fullName>
    </recommendedName>
</protein>
<dbReference type="Proteomes" id="UP001597327">
    <property type="component" value="Unassembled WGS sequence"/>
</dbReference>
<dbReference type="PANTHER" id="PTHR23427">
    <property type="entry name" value="SURFEIT LOCUS PROTEIN"/>
    <property type="match status" value="1"/>
</dbReference>
<sequence length="249" mass="27075">MTDWRQRRRANLVLLGIACVAVICLVLLGNWQLRRLAWKTTLIAQVETRAHGAPVPAPARADWPSVSADTHAYLRVAASGRYLPGHDTPVKAVTDLGPGYWILSPLETNAGEIVWINRGFVPTELRDPDAHAPVPAGPVTVTGLLRIGEPEGTLLQANEPEKGRWYSRDVDALSASAGLPSPAPYFIDAEQGADPAAYPRGGLTIISFRNNHLQYALTWYAMALGLAAAIVFMVRLARRPARSSELDDD</sequence>
<dbReference type="RefSeq" id="WP_149892891.1">
    <property type="nucleotide sequence ID" value="NZ_JBHUFA010000004.1"/>
</dbReference>
<comment type="subcellular location">
    <subcellularLocation>
        <location evidence="6">Cell membrane</location>
        <topology evidence="6">Multi-pass membrane protein</topology>
    </subcellularLocation>
    <subcellularLocation>
        <location evidence="1">Membrane</location>
    </subcellularLocation>
</comment>
<evidence type="ECO:0000256" key="3">
    <source>
        <dbReference type="ARBA" id="ARBA00022692"/>
    </source>
</evidence>
<dbReference type="CDD" id="cd06662">
    <property type="entry name" value="SURF1"/>
    <property type="match status" value="1"/>
</dbReference>
<evidence type="ECO:0000256" key="6">
    <source>
        <dbReference type="RuleBase" id="RU363076"/>
    </source>
</evidence>
<feature type="transmembrane region" description="Helical" evidence="6">
    <location>
        <begin position="217"/>
        <end position="237"/>
    </location>
</feature>
<evidence type="ECO:0000256" key="2">
    <source>
        <dbReference type="ARBA" id="ARBA00007165"/>
    </source>
</evidence>
<proteinExistence type="inferred from homology"/>
<dbReference type="EMBL" id="JBHUFA010000004">
    <property type="protein sequence ID" value="MFD1696207.1"/>
    <property type="molecule type" value="Genomic_DNA"/>
</dbReference>
<dbReference type="Pfam" id="PF02104">
    <property type="entry name" value="SURF1"/>
    <property type="match status" value="1"/>
</dbReference>
<evidence type="ECO:0000256" key="5">
    <source>
        <dbReference type="ARBA" id="ARBA00023136"/>
    </source>
</evidence>
<dbReference type="PANTHER" id="PTHR23427:SF2">
    <property type="entry name" value="SURFEIT LOCUS PROTEIN 1"/>
    <property type="match status" value="1"/>
</dbReference>
<name>A0ABW4JVM0_9HYPH</name>
<keyword evidence="8" id="KW-1185">Reference proteome</keyword>
<evidence type="ECO:0000256" key="4">
    <source>
        <dbReference type="ARBA" id="ARBA00022989"/>
    </source>
</evidence>
<reference evidence="8" key="1">
    <citation type="journal article" date="2019" name="Int. J. Syst. Evol. Microbiol.">
        <title>The Global Catalogue of Microorganisms (GCM) 10K type strain sequencing project: providing services to taxonomists for standard genome sequencing and annotation.</title>
        <authorList>
            <consortium name="The Broad Institute Genomics Platform"/>
            <consortium name="The Broad Institute Genome Sequencing Center for Infectious Disease"/>
            <person name="Wu L."/>
            <person name="Ma J."/>
        </authorList>
    </citation>
    <scope>NUCLEOTIDE SEQUENCE [LARGE SCALE GENOMIC DNA]</scope>
    <source>
        <strain evidence="8">JCM 3369</strain>
    </source>
</reference>
<dbReference type="PROSITE" id="PS50895">
    <property type="entry name" value="SURF1"/>
    <property type="match status" value="1"/>
</dbReference>
<keyword evidence="6" id="KW-1003">Cell membrane</keyword>
<keyword evidence="3 6" id="KW-0812">Transmembrane</keyword>
<evidence type="ECO:0000313" key="8">
    <source>
        <dbReference type="Proteomes" id="UP001597327"/>
    </source>
</evidence>
<comment type="similarity">
    <text evidence="2 6">Belongs to the SURF1 family.</text>
</comment>
<dbReference type="InterPro" id="IPR045214">
    <property type="entry name" value="Surf1/Surf4"/>
</dbReference>
<dbReference type="InterPro" id="IPR002994">
    <property type="entry name" value="Surf1/Shy1"/>
</dbReference>
<accession>A0ABW4JVM0</accession>
<comment type="caution">
    <text evidence="7">The sequence shown here is derived from an EMBL/GenBank/DDBJ whole genome shotgun (WGS) entry which is preliminary data.</text>
</comment>
<evidence type="ECO:0000256" key="1">
    <source>
        <dbReference type="ARBA" id="ARBA00004370"/>
    </source>
</evidence>
<organism evidence="7 8">
    <name type="scientific">Roseibium aestuarii</name>
    <dbReference type="NCBI Taxonomy" id="2600299"/>
    <lineage>
        <taxon>Bacteria</taxon>
        <taxon>Pseudomonadati</taxon>
        <taxon>Pseudomonadota</taxon>
        <taxon>Alphaproteobacteria</taxon>
        <taxon>Hyphomicrobiales</taxon>
        <taxon>Stappiaceae</taxon>
        <taxon>Roseibium</taxon>
    </lineage>
</organism>
<gene>
    <name evidence="7" type="ORF">ACFSC7_11825</name>
</gene>